<proteinExistence type="predicted"/>
<evidence type="ECO:0000313" key="1">
    <source>
        <dbReference type="EMBL" id="BAQ67518.1"/>
    </source>
</evidence>
<dbReference type="AlphaFoldDB" id="A0A0D6AX72"/>
<protein>
    <submittedName>
        <fullName evidence="1">Insertion sequence transposase</fullName>
    </submittedName>
</protein>
<reference evidence="1 2" key="1">
    <citation type="submission" date="2015-02" db="EMBL/GenBank/DDBJ databases">
        <title>Genome sequene of Rhodovulum sulfidophilum DSM 2351.</title>
        <authorList>
            <person name="Nagao N."/>
        </authorList>
    </citation>
    <scope>NUCLEOTIDE SEQUENCE [LARGE SCALE GENOMIC DNA]</scope>
    <source>
        <strain evidence="1 2">DSM 2351</strain>
    </source>
</reference>
<gene>
    <name evidence="1" type="ORF">NHU_00347</name>
</gene>
<accession>A0A0D6AX72</accession>
<dbReference type="Gene3D" id="3.30.420.10">
    <property type="entry name" value="Ribonuclease H-like superfamily/Ribonuclease H"/>
    <property type="match status" value="1"/>
</dbReference>
<dbReference type="PATRIC" id="fig|35806.4.peg.355"/>
<dbReference type="Proteomes" id="UP000064912">
    <property type="component" value="Chromosome"/>
</dbReference>
<dbReference type="GO" id="GO:0003676">
    <property type="term" value="F:nucleic acid binding"/>
    <property type="evidence" value="ECO:0007669"/>
    <property type="project" value="InterPro"/>
</dbReference>
<sequence length="120" mass="13394">MHVAIRLAYVEVLADERKDTTAGFLLRTLRWFRTQGIWGERVTSGNGSADRSRRFRKVLRWPGIRHICMPKTSGKAEHSRGKRSNGCFPARLTPAPSARTGLWACVPVFGGAQYRPAALA</sequence>
<dbReference type="InterPro" id="IPR036397">
    <property type="entry name" value="RNaseH_sf"/>
</dbReference>
<dbReference type="KEGG" id="rsu:NHU_00347"/>
<evidence type="ECO:0000313" key="2">
    <source>
        <dbReference type="Proteomes" id="UP000064912"/>
    </source>
</evidence>
<organism evidence="1 2">
    <name type="scientific">Rhodovulum sulfidophilum</name>
    <name type="common">Rhodobacter sulfidophilus</name>
    <dbReference type="NCBI Taxonomy" id="35806"/>
    <lineage>
        <taxon>Bacteria</taxon>
        <taxon>Pseudomonadati</taxon>
        <taxon>Pseudomonadota</taxon>
        <taxon>Alphaproteobacteria</taxon>
        <taxon>Rhodobacterales</taxon>
        <taxon>Paracoccaceae</taxon>
        <taxon>Rhodovulum</taxon>
    </lineage>
</organism>
<name>A0A0D6AX72_RHOSU</name>
<dbReference type="EMBL" id="AP014800">
    <property type="protein sequence ID" value="BAQ67518.1"/>
    <property type="molecule type" value="Genomic_DNA"/>
</dbReference>